<dbReference type="PANTHER" id="PTHR43335:SF4">
    <property type="entry name" value="ABC TRANSPORTER, ATP-BINDING PROTEIN"/>
    <property type="match status" value="1"/>
</dbReference>
<dbReference type="PROSITE" id="PS50893">
    <property type="entry name" value="ABC_TRANSPORTER_2"/>
    <property type="match status" value="1"/>
</dbReference>
<keyword evidence="4" id="KW-0547">Nucleotide-binding</keyword>
<feature type="domain" description="ABC transporter" evidence="3">
    <location>
        <begin position="7"/>
        <end position="230"/>
    </location>
</feature>
<evidence type="ECO:0000313" key="5">
    <source>
        <dbReference type="Proteomes" id="UP001226691"/>
    </source>
</evidence>
<gene>
    <name evidence="4" type="ORF">QE412_000656</name>
</gene>
<evidence type="ECO:0000313" key="4">
    <source>
        <dbReference type="EMBL" id="MDQ1122083.1"/>
    </source>
</evidence>
<dbReference type="PANTHER" id="PTHR43335">
    <property type="entry name" value="ABC TRANSPORTER, ATP-BINDING PROTEIN"/>
    <property type="match status" value="1"/>
</dbReference>
<dbReference type="Proteomes" id="UP001226691">
    <property type="component" value="Unassembled WGS sequence"/>
</dbReference>
<dbReference type="InterPro" id="IPR027417">
    <property type="entry name" value="P-loop_NTPase"/>
</dbReference>
<dbReference type="GO" id="GO:0005524">
    <property type="term" value="F:ATP binding"/>
    <property type="evidence" value="ECO:0007669"/>
    <property type="project" value="UniProtKB-KW"/>
</dbReference>
<dbReference type="InterPro" id="IPR003439">
    <property type="entry name" value="ABC_transporter-like_ATP-bd"/>
</dbReference>
<accession>A0ABU0TQZ5</accession>
<keyword evidence="4" id="KW-0067">ATP-binding</keyword>
<evidence type="ECO:0000256" key="1">
    <source>
        <dbReference type="ARBA" id="ARBA00005417"/>
    </source>
</evidence>
<organism evidence="4 5">
    <name type="scientific">Microbacterium trichothecenolyticum</name>
    <name type="common">Aureobacterium trichothecenolyticum</name>
    <dbReference type="NCBI Taxonomy" id="69370"/>
    <lineage>
        <taxon>Bacteria</taxon>
        <taxon>Bacillati</taxon>
        <taxon>Actinomycetota</taxon>
        <taxon>Actinomycetes</taxon>
        <taxon>Micrococcales</taxon>
        <taxon>Microbacteriaceae</taxon>
        <taxon>Microbacterium</taxon>
    </lineage>
</organism>
<comment type="caution">
    <text evidence="4">The sequence shown here is derived from an EMBL/GenBank/DDBJ whole genome shotgun (WGS) entry which is preliminary data.</text>
</comment>
<dbReference type="CDD" id="cd03230">
    <property type="entry name" value="ABC_DR_subfamily_A"/>
    <property type="match status" value="1"/>
</dbReference>
<keyword evidence="2" id="KW-0813">Transport</keyword>
<sequence length="309" mass="32609">MSTATTVQWRRVSKHFGEVAALDDFSLSLGAGVHCILGANGAGKSTAFALLTGARRPDRGEVWVADHRVRRGGEASKLIGFAPQALTFPATLTVEEVLRLVAAHYPAPVPVREVLNWAGLAEQARSLCGGLSGGQTRRLGLACALVGNAPVVVLDEPVAGLDVPGQQQLHQLIRALGQEGRTVLVASHDLGEVEQIANTIQLIAHGRLVASDDVAGIKDQLDGITLTFTSTVDQVLPMIYRCDPGARVSLSCGRVEAITERPDAVARLILNTLPNPGLLIRKPTLAEAIESLLAGGDNGRNDVKTDGQR</sequence>
<comment type="similarity">
    <text evidence="1">Belongs to the ABC transporter superfamily.</text>
</comment>
<proteinExistence type="inferred from homology"/>
<reference evidence="4 5" key="1">
    <citation type="submission" date="2023-07" db="EMBL/GenBank/DDBJ databases">
        <title>Functional and genomic diversity of the sorghum phyllosphere microbiome.</title>
        <authorList>
            <person name="Shade A."/>
        </authorList>
    </citation>
    <scope>NUCLEOTIDE SEQUENCE [LARGE SCALE GENOMIC DNA]</scope>
    <source>
        <strain evidence="4 5">SORGH_AS_1207</strain>
    </source>
</reference>
<evidence type="ECO:0000259" key="3">
    <source>
        <dbReference type="PROSITE" id="PS50893"/>
    </source>
</evidence>
<protein>
    <submittedName>
        <fullName evidence="4">ABC-2 type transport system ATP-binding protein</fullName>
    </submittedName>
</protein>
<dbReference type="Pfam" id="PF00005">
    <property type="entry name" value="ABC_tran"/>
    <property type="match status" value="1"/>
</dbReference>
<keyword evidence="5" id="KW-1185">Reference proteome</keyword>
<name>A0ABU0TQZ5_MICTR</name>
<evidence type="ECO:0000256" key="2">
    <source>
        <dbReference type="ARBA" id="ARBA00022448"/>
    </source>
</evidence>
<dbReference type="SUPFAM" id="SSF52540">
    <property type="entry name" value="P-loop containing nucleoside triphosphate hydrolases"/>
    <property type="match status" value="1"/>
</dbReference>
<dbReference type="Gene3D" id="3.40.50.300">
    <property type="entry name" value="P-loop containing nucleotide triphosphate hydrolases"/>
    <property type="match status" value="1"/>
</dbReference>
<dbReference type="EMBL" id="JAUTBF010000001">
    <property type="protein sequence ID" value="MDQ1122083.1"/>
    <property type="molecule type" value="Genomic_DNA"/>
</dbReference>
<dbReference type="RefSeq" id="WP_307480094.1">
    <property type="nucleotide sequence ID" value="NZ_JAUTBF010000001.1"/>
</dbReference>